<evidence type="ECO:0000256" key="5">
    <source>
        <dbReference type="ARBA" id="ARBA00012699"/>
    </source>
</evidence>
<dbReference type="PANTHER" id="PTHR12726:SF0">
    <property type="entry name" value="CERAMIDE GLUCOSYLTRANSFERASE"/>
    <property type="match status" value="1"/>
</dbReference>
<evidence type="ECO:0000256" key="16">
    <source>
        <dbReference type="SAM" id="Phobius"/>
    </source>
</evidence>
<evidence type="ECO:0000256" key="10">
    <source>
        <dbReference type="ARBA" id="ARBA00022989"/>
    </source>
</evidence>
<evidence type="ECO:0000256" key="14">
    <source>
        <dbReference type="ARBA" id="ARBA00032575"/>
    </source>
</evidence>
<dbReference type="EMBL" id="ML994136">
    <property type="protein sequence ID" value="KAF2198540.1"/>
    <property type="molecule type" value="Genomic_DNA"/>
</dbReference>
<dbReference type="PANTHER" id="PTHR12726">
    <property type="entry name" value="CERAMIDE GLUCOSYLTRANSFERASE"/>
    <property type="match status" value="1"/>
</dbReference>
<evidence type="ECO:0000256" key="4">
    <source>
        <dbReference type="ARBA" id="ARBA00006739"/>
    </source>
</evidence>
<keyword evidence="18" id="KW-1185">Reference proteome</keyword>
<evidence type="ECO:0000256" key="12">
    <source>
        <dbReference type="ARBA" id="ARBA00031017"/>
    </source>
</evidence>
<evidence type="ECO:0000256" key="7">
    <source>
        <dbReference type="ARBA" id="ARBA00022676"/>
    </source>
</evidence>
<dbReference type="GO" id="GO:0006679">
    <property type="term" value="P:glucosylceramide biosynthetic process"/>
    <property type="evidence" value="ECO:0007669"/>
    <property type="project" value="TreeGrafter"/>
</dbReference>
<evidence type="ECO:0000256" key="13">
    <source>
        <dbReference type="ARBA" id="ARBA00031543"/>
    </source>
</evidence>
<evidence type="ECO:0000256" key="9">
    <source>
        <dbReference type="ARBA" id="ARBA00022692"/>
    </source>
</evidence>
<evidence type="ECO:0000313" key="17">
    <source>
        <dbReference type="EMBL" id="KAF2198540.1"/>
    </source>
</evidence>
<comment type="caution">
    <text evidence="17">The sequence shown here is derived from an EMBL/GenBank/DDBJ whole genome shotgun (WGS) entry which is preliminary data.</text>
</comment>
<accession>A0A9P4JG77</accession>
<evidence type="ECO:0000256" key="3">
    <source>
        <dbReference type="ARBA" id="ARBA00004991"/>
    </source>
</evidence>
<evidence type="ECO:0000256" key="1">
    <source>
        <dbReference type="ARBA" id="ARBA00004141"/>
    </source>
</evidence>
<dbReference type="Proteomes" id="UP000799536">
    <property type="component" value="Unassembled WGS sequence"/>
</dbReference>
<dbReference type="EC" id="2.4.1.80" evidence="5"/>
<dbReference type="GO" id="GO:0016020">
    <property type="term" value="C:membrane"/>
    <property type="evidence" value="ECO:0007669"/>
    <property type="project" value="UniProtKB-SubCell"/>
</dbReference>
<dbReference type="OrthoDB" id="1483400at2759"/>
<keyword evidence="11 16" id="KW-0472">Membrane</keyword>
<keyword evidence="10 16" id="KW-1133">Transmembrane helix</keyword>
<evidence type="ECO:0000256" key="8">
    <source>
        <dbReference type="ARBA" id="ARBA00022679"/>
    </source>
</evidence>
<name>A0A9P4JG77_9PLEO</name>
<comment type="pathway">
    <text evidence="3">Sphingolipid metabolism.</text>
</comment>
<evidence type="ECO:0000256" key="11">
    <source>
        <dbReference type="ARBA" id="ARBA00023136"/>
    </source>
</evidence>
<feature type="compositionally biased region" description="Low complexity" evidence="15">
    <location>
        <begin position="149"/>
        <end position="160"/>
    </location>
</feature>
<feature type="transmembrane region" description="Helical" evidence="16">
    <location>
        <begin position="6"/>
        <end position="28"/>
    </location>
</feature>
<evidence type="ECO:0000256" key="6">
    <source>
        <dbReference type="ARBA" id="ARBA00019988"/>
    </source>
</evidence>
<dbReference type="Pfam" id="PF13506">
    <property type="entry name" value="Glyco_transf_21"/>
    <property type="match status" value="1"/>
</dbReference>
<comment type="similarity">
    <text evidence="4">Belongs to the glycosyltransferase 2 family.</text>
</comment>
<evidence type="ECO:0000256" key="2">
    <source>
        <dbReference type="ARBA" id="ARBA00004760"/>
    </source>
</evidence>
<protein>
    <recommendedName>
        <fullName evidence="6">Ceramide glucosyltransferase</fullName>
        <ecNumber evidence="5">2.4.1.80</ecNumber>
    </recommendedName>
    <alternativeName>
        <fullName evidence="13">Glucosylceramide synthase</fullName>
    </alternativeName>
    <alternativeName>
        <fullName evidence="14">UDP-glucose ceramide glucosyltransferase</fullName>
    </alternativeName>
    <alternativeName>
        <fullName evidence="12">UDP-glucose:N-acylsphingosine D-glucosyltransferase</fullName>
    </alternativeName>
</protein>
<organism evidence="17 18">
    <name type="scientific">Delitschia confertaspora ATCC 74209</name>
    <dbReference type="NCBI Taxonomy" id="1513339"/>
    <lineage>
        <taxon>Eukaryota</taxon>
        <taxon>Fungi</taxon>
        <taxon>Dikarya</taxon>
        <taxon>Ascomycota</taxon>
        <taxon>Pezizomycotina</taxon>
        <taxon>Dothideomycetes</taxon>
        <taxon>Pleosporomycetidae</taxon>
        <taxon>Pleosporales</taxon>
        <taxon>Delitschiaceae</taxon>
        <taxon>Delitschia</taxon>
    </lineage>
</organism>
<proteinExistence type="inferred from homology"/>
<dbReference type="SUPFAM" id="SSF53448">
    <property type="entry name" value="Nucleotide-diphospho-sugar transferases"/>
    <property type="match status" value="1"/>
</dbReference>
<sequence length="644" mass="72964">MARDFAALVCLIWYCAVMLVCGVGYLQLSRYYSNKPKPARFLTHLPDDQIPHVTIIRPVKGLEPRLYECLAATFRQTYPKSRLTIYLCVSKRSDPALPILERLIRDFPNFDSKVFIEEEDPLLQREYGRYTSDGVDIDALSQKQHVSNSSDGSDIGSDIDSGGDEPRRSVKLGPNPKIRNMSRAYREAKGDIVWIIDCNVWVGKGVCGRMVDLLCGFGGKRKNKFVHQLPLVVDMDGEGVSEGDRKRLLNGEQELSGDVPSQAPQNWSQTQSKSKTKRIWQRGGGRLEEMFMSSSHAKFYTAINTVLLAPCIVGKSNMFRKSHLDYLTKSNPDRSPGIDFFSDNICEDHLIGDALWKKPQAFEERGSREKDSKRKVEVYGKHALLFGDLCFQPVSHTSIPAYIARRVRWLRVRKFTVTLATLVEPGTESILCSLYGAYAVSTIPFFSEKLGIPNTWAPFAVFWLCSMLFWCAMDWSQYRLLHSAKSLEIDADTPDFVLPPLSSFPTTPTSPPSLPPSRQPLLPLLPPSSLPSSSSSCSGKTSRRSFPQWFPFWLGRELLAFPIWFWAVWGGVTVTWRGRKFWVGVDMKVHEIGITGLEMKTRKEYVSCRAVLEKKEEAAAEREVGMEVTRKGKIKREGKRTDMR</sequence>
<dbReference type="GO" id="GO:0008120">
    <property type="term" value="F:ceramide glucosyltransferase activity"/>
    <property type="evidence" value="ECO:0007669"/>
    <property type="project" value="UniProtKB-EC"/>
</dbReference>
<comment type="subcellular location">
    <subcellularLocation>
        <location evidence="1">Membrane</location>
        <topology evidence="1">Multi-pass membrane protein</topology>
    </subcellularLocation>
</comment>
<feature type="compositionally biased region" description="Polar residues" evidence="15">
    <location>
        <begin position="262"/>
        <end position="273"/>
    </location>
</feature>
<feature type="region of interest" description="Disordered" evidence="15">
    <location>
        <begin position="143"/>
        <end position="175"/>
    </location>
</feature>
<reference evidence="17" key="1">
    <citation type="journal article" date="2020" name="Stud. Mycol.">
        <title>101 Dothideomycetes genomes: a test case for predicting lifestyles and emergence of pathogens.</title>
        <authorList>
            <person name="Haridas S."/>
            <person name="Albert R."/>
            <person name="Binder M."/>
            <person name="Bloem J."/>
            <person name="Labutti K."/>
            <person name="Salamov A."/>
            <person name="Andreopoulos B."/>
            <person name="Baker S."/>
            <person name="Barry K."/>
            <person name="Bills G."/>
            <person name="Bluhm B."/>
            <person name="Cannon C."/>
            <person name="Castanera R."/>
            <person name="Culley D."/>
            <person name="Daum C."/>
            <person name="Ezra D."/>
            <person name="Gonzalez J."/>
            <person name="Henrissat B."/>
            <person name="Kuo A."/>
            <person name="Liang C."/>
            <person name="Lipzen A."/>
            <person name="Lutzoni F."/>
            <person name="Magnuson J."/>
            <person name="Mondo S."/>
            <person name="Nolan M."/>
            <person name="Ohm R."/>
            <person name="Pangilinan J."/>
            <person name="Park H.-J."/>
            <person name="Ramirez L."/>
            <person name="Alfaro M."/>
            <person name="Sun H."/>
            <person name="Tritt A."/>
            <person name="Yoshinaga Y."/>
            <person name="Zwiers L.-H."/>
            <person name="Turgeon B."/>
            <person name="Goodwin S."/>
            <person name="Spatafora J."/>
            <person name="Crous P."/>
            <person name="Grigoriev I."/>
        </authorList>
    </citation>
    <scope>NUCLEOTIDE SEQUENCE</scope>
    <source>
        <strain evidence="17">ATCC 74209</strain>
    </source>
</reference>
<keyword evidence="9 16" id="KW-0812">Transmembrane</keyword>
<comment type="pathway">
    <text evidence="2">Lipid metabolism; sphingolipid metabolism.</text>
</comment>
<evidence type="ECO:0000256" key="15">
    <source>
        <dbReference type="SAM" id="MobiDB-lite"/>
    </source>
</evidence>
<feature type="region of interest" description="Disordered" evidence="15">
    <location>
        <begin position="255"/>
        <end position="275"/>
    </location>
</feature>
<dbReference type="InterPro" id="IPR029044">
    <property type="entry name" value="Nucleotide-diphossugar_trans"/>
</dbReference>
<keyword evidence="8" id="KW-0808">Transferase</keyword>
<evidence type="ECO:0000313" key="18">
    <source>
        <dbReference type="Proteomes" id="UP000799536"/>
    </source>
</evidence>
<dbReference type="AlphaFoldDB" id="A0A9P4JG77"/>
<dbReference type="InterPro" id="IPR025993">
    <property type="entry name" value="Ceramide_glucosylTrfase"/>
</dbReference>
<gene>
    <name evidence="17" type="ORF">GQ43DRAFT_443250</name>
</gene>
<keyword evidence="7" id="KW-0328">Glycosyltransferase</keyword>